<keyword evidence="1" id="KW-0732">Signal</keyword>
<keyword evidence="2" id="KW-1185">Reference proteome</keyword>
<name>A0A1I8AYK2_MELHA</name>
<proteinExistence type="predicted"/>
<reference evidence="3" key="1">
    <citation type="submission" date="2016-11" db="UniProtKB">
        <authorList>
            <consortium name="WormBaseParasite"/>
        </authorList>
    </citation>
    <scope>IDENTIFICATION</scope>
</reference>
<accession>A0A1I8AYK2</accession>
<dbReference type="WBParaSite" id="MhA1_Contig1111.frz3.gene1">
    <property type="protein sequence ID" value="MhA1_Contig1111.frz3.gene1"/>
    <property type="gene ID" value="MhA1_Contig1111.frz3.gene1"/>
</dbReference>
<evidence type="ECO:0000256" key="1">
    <source>
        <dbReference type="SAM" id="SignalP"/>
    </source>
</evidence>
<evidence type="ECO:0000313" key="2">
    <source>
        <dbReference type="Proteomes" id="UP000095281"/>
    </source>
</evidence>
<organism evidence="2 3">
    <name type="scientific">Meloidogyne hapla</name>
    <name type="common">Root-knot nematode worm</name>
    <dbReference type="NCBI Taxonomy" id="6305"/>
    <lineage>
        <taxon>Eukaryota</taxon>
        <taxon>Metazoa</taxon>
        <taxon>Ecdysozoa</taxon>
        <taxon>Nematoda</taxon>
        <taxon>Chromadorea</taxon>
        <taxon>Rhabditida</taxon>
        <taxon>Tylenchina</taxon>
        <taxon>Tylenchomorpha</taxon>
        <taxon>Tylenchoidea</taxon>
        <taxon>Meloidogynidae</taxon>
        <taxon>Meloidogyninae</taxon>
        <taxon>Meloidogyne</taxon>
    </lineage>
</organism>
<dbReference type="Proteomes" id="UP000095281">
    <property type="component" value="Unplaced"/>
</dbReference>
<feature type="chain" id="PRO_5009315252" evidence="1">
    <location>
        <begin position="27"/>
        <end position="297"/>
    </location>
</feature>
<evidence type="ECO:0000313" key="3">
    <source>
        <dbReference type="WBParaSite" id="MhA1_Contig1111.frz3.gene1"/>
    </source>
</evidence>
<protein>
    <submittedName>
        <fullName evidence="3">Uncharacterized protein</fullName>
    </submittedName>
</protein>
<sequence length="297" mass="34595">MHLLTFGFFNYLIVIFLCTLIDQSFASERLDLPVAFPIFRPPLEAVHRYKTSAEHAKIEEISTNFNNNTSEPSLEGLLGEEEEEALITAEKFREEKINKNNSLVKQHLVNNNTSENIQNLKNLKNETKLRHLNNSINATNVINTPRFPVFTGLGMEIIDSPSNDAETENKFKEEISPSPHQHHHKLHYHLNNKNNTKLNKKYYPLKLNKELTTTTLIPFIQLLPSTIKTFPKHFEENKQIKEENNPFILKQNLSEQNYLNKTNNYLNNSEGEDFESFNLINGTEWNGKECFYLKKIY</sequence>
<dbReference type="AlphaFoldDB" id="A0A1I8AYK2"/>
<feature type="signal peptide" evidence="1">
    <location>
        <begin position="1"/>
        <end position="26"/>
    </location>
</feature>